<evidence type="ECO:0000313" key="2">
    <source>
        <dbReference type="EMBL" id="POB01747.1"/>
    </source>
</evidence>
<feature type="region of interest" description="Disordered" evidence="1">
    <location>
        <begin position="1"/>
        <end position="20"/>
    </location>
</feature>
<keyword evidence="3" id="KW-1185">Reference proteome</keyword>
<evidence type="ECO:0000256" key="1">
    <source>
        <dbReference type="SAM" id="MobiDB-lite"/>
    </source>
</evidence>
<gene>
    <name evidence="2" type="ORF">C1949_15510</name>
</gene>
<dbReference type="EMBL" id="PPSK01000018">
    <property type="protein sequence ID" value="POB01747.1"/>
    <property type="molecule type" value="Genomic_DNA"/>
</dbReference>
<dbReference type="OrthoDB" id="5597599at2"/>
<dbReference type="AlphaFoldDB" id="A0A2P4ERY4"/>
<name>A0A2P4ERY4_9GAMM</name>
<reference evidence="2 3" key="1">
    <citation type="submission" date="2018-01" db="EMBL/GenBank/DDBJ databases">
        <title>Draft genome of the type strain Pseudomonas oceani DSM 100277 isolated from the deep water in Okinawa trough, northwestern Pacific Ocean.</title>
        <authorList>
            <person name="Gomila M."/>
            <person name="Mulet M."/>
            <person name="Garcia-Valdes E."/>
            <person name="Lalucat J."/>
        </authorList>
    </citation>
    <scope>NUCLEOTIDE SEQUENCE [LARGE SCALE GENOMIC DNA]</scope>
    <source>
        <strain evidence="2 3">DSM 100277</strain>
    </source>
</reference>
<comment type="caution">
    <text evidence="2">The sequence shown here is derived from an EMBL/GenBank/DDBJ whole genome shotgun (WGS) entry which is preliminary data.</text>
</comment>
<dbReference type="Proteomes" id="UP000243451">
    <property type="component" value="Unassembled WGS sequence"/>
</dbReference>
<dbReference type="Pfam" id="PF12224">
    <property type="entry name" value="Amidoligase_2"/>
    <property type="match status" value="1"/>
</dbReference>
<protein>
    <submittedName>
        <fullName evidence="2">Alpha-L-fucosidase</fullName>
    </submittedName>
</protein>
<dbReference type="InterPro" id="IPR022025">
    <property type="entry name" value="Amidoligase_2"/>
</dbReference>
<accession>A0A2P4ERY4</accession>
<sequence>MDERNRKLAMPPRQLTAQGPQRRVGVELEMNGIDLDQLSALVATHGGYQIEQPGRCERRLTGDPAGDWIVELDSQLVKKIGRTPRPEDPRSAELMGSAEDALIWMAESLVPVELVSPPLPLDRLDEINELIRQLRQAGAKGTSDRLTNAFGMQFNPEIPDADSSTLCAYLKAFLCLYDWMNQRAEVNLARRITTYVDPFPADYVRLVTDPGYWPDQAQLIDDYLLHNPTRNRALDMLPLFRHLDEERVLACTQDPLIKARPTFHYRLPDCRIDEPDWDMTEAWNDWLEVEKLASDHERLQGCCEAYQKWQQQGLGRLLESWPKELARDWLPKDTA</sequence>
<organism evidence="2 3">
    <name type="scientific">Halopseudomonas oceani</name>
    <dbReference type="NCBI Taxonomy" id="1708783"/>
    <lineage>
        <taxon>Bacteria</taxon>
        <taxon>Pseudomonadati</taxon>
        <taxon>Pseudomonadota</taxon>
        <taxon>Gammaproteobacteria</taxon>
        <taxon>Pseudomonadales</taxon>
        <taxon>Pseudomonadaceae</taxon>
        <taxon>Halopseudomonas</taxon>
    </lineage>
</organism>
<dbReference type="RefSeq" id="WP_104739381.1">
    <property type="nucleotide sequence ID" value="NZ_BMHR01000016.1"/>
</dbReference>
<proteinExistence type="predicted"/>
<evidence type="ECO:0000313" key="3">
    <source>
        <dbReference type="Proteomes" id="UP000243451"/>
    </source>
</evidence>